<dbReference type="PANTHER" id="PTHR35041">
    <property type="entry name" value="MEDIATOR OF RNA POLYMERASE II TRANSCRIPTION SUBUNIT 1"/>
    <property type="match status" value="1"/>
</dbReference>
<feature type="compositionally biased region" description="Low complexity" evidence="8">
    <location>
        <begin position="66"/>
        <end position="89"/>
    </location>
</feature>
<dbReference type="GO" id="GO:0003712">
    <property type="term" value="F:transcription coregulator activity"/>
    <property type="evidence" value="ECO:0007669"/>
    <property type="project" value="InterPro"/>
</dbReference>
<evidence type="ECO:0000256" key="2">
    <source>
        <dbReference type="ARBA" id="ARBA00006210"/>
    </source>
</evidence>
<dbReference type="OrthoDB" id="5310959at2759"/>
<feature type="compositionally biased region" description="Polar residues" evidence="8">
    <location>
        <begin position="586"/>
        <end position="599"/>
    </location>
</feature>
<evidence type="ECO:0000259" key="9">
    <source>
        <dbReference type="Pfam" id="PF10744"/>
    </source>
</evidence>
<sequence>MATPTSHPNLQTAPKQPAASHLTPASAGSPPAPSSSHSRSVTSPAYSALKAPARQLHHRNGSAQVPGGTPKAGPGTPRPGTTSSTDSPAATAAAAMLMDPQYGFTNGAGLGMGFTPRGTGYTPVAMQMTGSSGGINSILAAQDQEEERKRRIEAIAAMVAGRWGFVSQEGVERCAKRLGLDALWEDGMGDGKRMLTIAGTAMLLEVEFEADEVMGCVLSFPGSGDDVAGRAVAGAEVLRRNLRGEGYVRLEGFVENMEILGRMDRLGGEKISCFDATDGMFKSLQRLWRRETETEKQQGKGVVDMEVTCRRSGRPRMHTRGRVGLALQYWIERRFALGEEKEADAMDVDDKEASEVDDEMDIWSAIIECEASSAELYPSIRVSDAWVSQPVEKPAPTQPNDIPGNDPTIDWQDPPPTLLPPDEQGERAATVPEPTLLQQPKQPDVRFVAKFDPPVVVPLQTALQIHNSVGSAIPQEMILSTTYESLLFAYSDVRNPPTEPRTVEKTVTTYDPASDTSTSHVHKYSLFPQQQEWARAITHLPFSHPRQIVAVLPILRQWALTGSLLRRAFDPDKEPPPPKPNTHPPSQHQPSEPKTTPPTFQTLTAELLAFMSSPPPHAPQPPSHDARHVQITFKATPVPLFQLNFPNPRHGGKLAGVSFMVGPNGVVAGVDVHDGSPDWGVADGVGDEKGKEAVRLREGVRRVLEVGECVGVVVEWVIG</sequence>
<comment type="similarity">
    <text evidence="2 7">Belongs to the Mediator complex subunit 1 family.</text>
</comment>
<dbReference type="PANTHER" id="PTHR35041:SF4">
    <property type="entry name" value="MEDIATOR OF RNA POLYMERASE II TRANSCRIPTION SUBUNIT 1"/>
    <property type="match status" value="1"/>
</dbReference>
<feature type="domain" description="Mediator complex subunit Med1" evidence="9">
    <location>
        <begin position="164"/>
        <end position="569"/>
    </location>
</feature>
<evidence type="ECO:0000256" key="4">
    <source>
        <dbReference type="ARBA" id="ARBA00023159"/>
    </source>
</evidence>
<evidence type="ECO:0000313" key="11">
    <source>
        <dbReference type="Proteomes" id="UP000664534"/>
    </source>
</evidence>
<evidence type="ECO:0000256" key="6">
    <source>
        <dbReference type="ARBA" id="ARBA00023242"/>
    </source>
</evidence>
<evidence type="ECO:0000313" key="10">
    <source>
        <dbReference type="EMBL" id="CAF9927920.1"/>
    </source>
</evidence>
<dbReference type="Pfam" id="PF10744">
    <property type="entry name" value="Med1"/>
    <property type="match status" value="1"/>
</dbReference>
<gene>
    <name evidence="10" type="ORF">IMSHALPRED_007331</name>
</gene>
<feature type="compositionally biased region" description="Low complexity" evidence="8">
    <location>
        <begin position="24"/>
        <end position="45"/>
    </location>
</feature>
<keyword evidence="5 7" id="KW-0804">Transcription</keyword>
<dbReference type="InterPro" id="IPR019680">
    <property type="entry name" value="Mediator_Med1"/>
</dbReference>
<evidence type="ECO:0000256" key="5">
    <source>
        <dbReference type="ARBA" id="ARBA00023163"/>
    </source>
</evidence>
<proteinExistence type="inferred from homology"/>
<protein>
    <recommendedName>
        <fullName evidence="7">Mediator of RNA polymerase II transcription subunit 1</fullName>
    </recommendedName>
    <alternativeName>
        <fullName evidence="7">Mediator complex subunit 1</fullName>
    </alternativeName>
</protein>
<comment type="subcellular location">
    <subcellularLocation>
        <location evidence="1 7">Nucleus</location>
    </subcellularLocation>
</comment>
<keyword evidence="11" id="KW-1185">Reference proteome</keyword>
<dbReference type="GO" id="GO:0016592">
    <property type="term" value="C:mediator complex"/>
    <property type="evidence" value="ECO:0007669"/>
    <property type="project" value="InterPro"/>
</dbReference>
<dbReference type="GO" id="GO:0045944">
    <property type="term" value="P:positive regulation of transcription by RNA polymerase II"/>
    <property type="evidence" value="ECO:0007669"/>
    <property type="project" value="UniProtKB-ARBA"/>
</dbReference>
<accession>A0A8H3IU34</accession>
<comment type="caution">
    <text evidence="10">The sequence shown here is derived from an EMBL/GenBank/DDBJ whole genome shotgun (WGS) entry which is preliminary data.</text>
</comment>
<feature type="region of interest" description="Disordered" evidence="8">
    <location>
        <begin position="1"/>
        <end position="89"/>
    </location>
</feature>
<organism evidence="10 11">
    <name type="scientific">Imshaugia aleurites</name>
    <dbReference type="NCBI Taxonomy" id="172621"/>
    <lineage>
        <taxon>Eukaryota</taxon>
        <taxon>Fungi</taxon>
        <taxon>Dikarya</taxon>
        <taxon>Ascomycota</taxon>
        <taxon>Pezizomycotina</taxon>
        <taxon>Lecanoromycetes</taxon>
        <taxon>OSLEUM clade</taxon>
        <taxon>Lecanoromycetidae</taxon>
        <taxon>Lecanorales</taxon>
        <taxon>Lecanorineae</taxon>
        <taxon>Parmeliaceae</taxon>
        <taxon>Imshaugia</taxon>
    </lineage>
</organism>
<keyword evidence="3 7" id="KW-0805">Transcription regulation</keyword>
<evidence type="ECO:0000256" key="3">
    <source>
        <dbReference type="ARBA" id="ARBA00023015"/>
    </source>
</evidence>
<comment type="function">
    <text evidence="7">Component of the Mediator complex, a coactivator involved in the regulated transcription of nearly all RNA polymerase II-dependent genes. Mediator functions as a bridge to convey information from gene-specific regulatory proteins to the basal RNA polymerase II transcription machinery. Mediator is recruited to promoters by direct interactions with regulatory proteins and serves as a scaffold for the assembly of a functional preinitiation complex with RNA polymerase II and the general transcription factors.</text>
</comment>
<keyword evidence="6 7" id="KW-0539">Nucleus</keyword>
<dbReference type="Proteomes" id="UP000664534">
    <property type="component" value="Unassembled WGS sequence"/>
</dbReference>
<evidence type="ECO:0000256" key="7">
    <source>
        <dbReference type="RuleBase" id="RU364059"/>
    </source>
</evidence>
<name>A0A8H3IU34_9LECA</name>
<feature type="region of interest" description="Disordered" evidence="8">
    <location>
        <begin position="568"/>
        <end position="599"/>
    </location>
</feature>
<feature type="compositionally biased region" description="Polar residues" evidence="8">
    <location>
        <begin position="1"/>
        <end position="14"/>
    </location>
</feature>
<dbReference type="EMBL" id="CAJPDT010000048">
    <property type="protein sequence ID" value="CAF9927920.1"/>
    <property type="molecule type" value="Genomic_DNA"/>
</dbReference>
<evidence type="ECO:0000256" key="1">
    <source>
        <dbReference type="ARBA" id="ARBA00004123"/>
    </source>
</evidence>
<dbReference type="AlphaFoldDB" id="A0A8H3IU34"/>
<reference evidence="10" key="1">
    <citation type="submission" date="2021-03" db="EMBL/GenBank/DDBJ databases">
        <authorList>
            <person name="Tagirdzhanova G."/>
        </authorList>
    </citation>
    <scope>NUCLEOTIDE SEQUENCE</scope>
</reference>
<feature type="region of interest" description="Disordered" evidence="8">
    <location>
        <begin position="391"/>
        <end position="426"/>
    </location>
</feature>
<evidence type="ECO:0000256" key="8">
    <source>
        <dbReference type="SAM" id="MobiDB-lite"/>
    </source>
</evidence>
<keyword evidence="4 7" id="KW-0010">Activator</keyword>